<accession>A0A087D4X7</accession>
<organism evidence="12 13">
    <name type="scientific">Bifidobacterium ruminantium</name>
    <dbReference type="NCBI Taxonomy" id="78346"/>
    <lineage>
        <taxon>Bacteria</taxon>
        <taxon>Bacillati</taxon>
        <taxon>Actinomycetota</taxon>
        <taxon>Actinomycetes</taxon>
        <taxon>Bifidobacteriales</taxon>
        <taxon>Bifidobacteriaceae</taxon>
        <taxon>Bifidobacterium</taxon>
    </lineage>
</organism>
<keyword evidence="6 9" id="KW-0812">Transmembrane</keyword>
<keyword evidence="5" id="KW-0997">Cell inner membrane</keyword>
<feature type="domain" description="Type II secretion system protein GspF" evidence="11">
    <location>
        <begin position="290"/>
        <end position="412"/>
    </location>
</feature>
<dbReference type="STRING" id="78346.BRUM_0344"/>
<dbReference type="RefSeq" id="WP_026646240.1">
    <property type="nucleotide sequence ID" value="NZ_JGZL01000003.1"/>
</dbReference>
<dbReference type="PANTHER" id="PTHR30012:SF0">
    <property type="entry name" value="TYPE II SECRETION SYSTEM PROTEIN F-RELATED"/>
    <property type="match status" value="1"/>
</dbReference>
<dbReference type="GO" id="GO:0009306">
    <property type="term" value="P:protein secretion"/>
    <property type="evidence" value="ECO:0007669"/>
    <property type="project" value="InterPro"/>
</dbReference>
<dbReference type="InterPro" id="IPR018076">
    <property type="entry name" value="T2SS_GspF_dom"/>
</dbReference>
<evidence type="ECO:0000256" key="2">
    <source>
        <dbReference type="ARBA" id="ARBA00005745"/>
    </source>
</evidence>
<sequence>MAGNDAQVQMDGGTRQWRYKGVSFDGQRKEKGTVEAQTRDQAIERIKKLGLYPTDLVDTAAGTGLNAEINIKAFEKYPSKKDFAVMARQLATMVAAGVSLIRALNIVTEQVTNPKLRKALQACVVQVEGGASFSEAMAADPDTLFPPIMVNMIRAGETGGFLDKSLITVADSFEADVRLQGQIKGALAYPVVVLCIALVLVAAMLLTIVPTFASMYDSMGAQLPLVTQIMVNMGKAMPYALPIIIVAAVALAIFWKRNRNKDIIRTWWDPFTLKAPVFGKLSTNVALARFCNNFSSMLASGVPILQALDIVGSTSGNYVIEGASKRVGRLVERGYRLADSMSTEKIFPNMMVQMVAIGEDSGAIDKMLASAGKAYDEEAQSMAKQLTSLLEPLMILVLGVVVGFMVVALYLPMFSMFDAINGQAGNA</sequence>
<comment type="caution">
    <text evidence="12">The sequence shown here is derived from an EMBL/GenBank/DDBJ whole genome shotgun (WGS) entry which is preliminary data.</text>
</comment>
<dbReference type="EMBL" id="JGZL01000003">
    <property type="protein sequence ID" value="KFI90577.1"/>
    <property type="molecule type" value="Genomic_DNA"/>
</dbReference>
<dbReference type="PRINTS" id="PR00812">
    <property type="entry name" value="BCTERIALGSPF"/>
</dbReference>
<dbReference type="eggNOG" id="COG1459">
    <property type="taxonomic scope" value="Bacteria"/>
</dbReference>
<dbReference type="GO" id="GO:0005886">
    <property type="term" value="C:plasma membrane"/>
    <property type="evidence" value="ECO:0007669"/>
    <property type="project" value="UniProtKB-SubCell"/>
</dbReference>
<evidence type="ECO:0000256" key="1">
    <source>
        <dbReference type="ARBA" id="ARBA00004429"/>
    </source>
</evidence>
<reference evidence="12 13" key="1">
    <citation type="submission" date="2014-03" db="EMBL/GenBank/DDBJ databases">
        <title>Genomics of Bifidobacteria.</title>
        <authorList>
            <person name="Ventura M."/>
            <person name="Milani C."/>
            <person name="Lugli G.A."/>
        </authorList>
    </citation>
    <scope>NUCLEOTIDE SEQUENCE [LARGE SCALE GENOMIC DNA]</scope>
    <source>
        <strain evidence="12 13">LMG 21811</strain>
    </source>
</reference>
<dbReference type="PROSITE" id="PS00874">
    <property type="entry name" value="T2SP_F"/>
    <property type="match status" value="1"/>
</dbReference>
<feature type="transmembrane region" description="Helical" evidence="10">
    <location>
        <begin position="389"/>
        <end position="411"/>
    </location>
</feature>
<evidence type="ECO:0000259" key="11">
    <source>
        <dbReference type="Pfam" id="PF00482"/>
    </source>
</evidence>
<comment type="similarity">
    <text evidence="2 9">Belongs to the GSP F family.</text>
</comment>
<dbReference type="Proteomes" id="UP000029078">
    <property type="component" value="Unassembled WGS sequence"/>
</dbReference>
<evidence type="ECO:0000256" key="9">
    <source>
        <dbReference type="RuleBase" id="RU003923"/>
    </source>
</evidence>
<keyword evidence="3 9" id="KW-0813">Transport</keyword>
<feature type="domain" description="Type II secretion system protein GspF" evidence="11">
    <location>
        <begin position="87"/>
        <end position="210"/>
    </location>
</feature>
<keyword evidence="7 10" id="KW-1133">Transmembrane helix</keyword>
<evidence type="ECO:0000256" key="5">
    <source>
        <dbReference type="ARBA" id="ARBA00022519"/>
    </source>
</evidence>
<evidence type="ECO:0000256" key="6">
    <source>
        <dbReference type="ARBA" id="ARBA00022692"/>
    </source>
</evidence>
<feature type="transmembrane region" description="Helical" evidence="10">
    <location>
        <begin position="236"/>
        <end position="255"/>
    </location>
</feature>
<evidence type="ECO:0000256" key="8">
    <source>
        <dbReference type="ARBA" id="ARBA00023136"/>
    </source>
</evidence>
<evidence type="ECO:0000256" key="4">
    <source>
        <dbReference type="ARBA" id="ARBA00022475"/>
    </source>
</evidence>
<dbReference type="AlphaFoldDB" id="A0A087D4X7"/>
<dbReference type="Pfam" id="PF00482">
    <property type="entry name" value="T2SSF"/>
    <property type="match status" value="2"/>
</dbReference>
<evidence type="ECO:0000256" key="3">
    <source>
        <dbReference type="ARBA" id="ARBA00022448"/>
    </source>
</evidence>
<evidence type="ECO:0000256" key="10">
    <source>
        <dbReference type="SAM" id="Phobius"/>
    </source>
</evidence>
<proteinExistence type="inferred from homology"/>
<keyword evidence="13" id="KW-1185">Reference proteome</keyword>
<keyword evidence="8 10" id="KW-0472">Membrane</keyword>
<gene>
    <name evidence="12" type="ORF">BRUM_0344</name>
</gene>
<evidence type="ECO:0000313" key="13">
    <source>
        <dbReference type="Proteomes" id="UP000029078"/>
    </source>
</evidence>
<dbReference type="InterPro" id="IPR003004">
    <property type="entry name" value="GspF/PilC"/>
</dbReference>
<feature type="transmembrane region" description="Helical" evidence="10">
    <location>
        <begin position="187"/>
        <end position="216"/>
    </location>
</feature>
<dbReference type="PANTHER" id="PTHR30012">
    <property type="entry name" value="GENERAL SECRETION PATHWAY PROTEIN"/>
    <property type="match status" value="1"/>
</dbReference>
<comment type="subcellular location">
    <subcellularLocation>
        <location evidence="1">Cell inner membrane</location>
        <topology evidence="1">Multi-pass membrane protein</topology>
    </subcellularLocation>
    <subcellularLocation>
        <location evidence="9">Cell membrane</location>
        <topology evidence="9">Multi-pass membrane protein</topology>
    </subcellularLocation>
</comment>
<evidence type="ECO:0000256" key="7">
    <source>
        <dbReference type="ARBA" id="ARBA00022989"/>
    </source>
</evidence>
<dbReference type="FunFam" id="1.20.81.30:FF:000001">
    <property type="entry name" value="Type II secretion system protein F"/>
    <property type="match status" value="2"/>
</dbReference>
<protein>
    <submittedName>
        <fullName evidence="12">Putative type IV pilus biogenesis protein PilC</fullName>
    </submittedName>
</protein>
<dbReference type="InterPro" id="IPR042094">
    <property type="entry name" value="T2SS_GspF_sf"/>
</dbReference>
<dbReference type="Gene3D" id="1.20.81.30">
    <property type="entry name" value="Type II secretion system (T2SS), domain F"/>
    <property type="match status" value="2"/>
</dbReference>
<dbReference type="InterPro" id="IPR001992">
    <property type="entry name" value="T2SS_GspF/T4SS_PilC_CS"/>
</dbReference>
<name>A0A087D4X7_BIFRU</name>
<keyword evidence="4" id="KW-1003">Cell membrane</keyword>
<evidence type="ECO:0000313" key="12">
    <source>
        <dbReference type="EMBL" id="KFI90577.1"/>
    </source>
</evidence>